<dbReference type="HOGENOM" id="CLU_004542_5_1_2"/>
<dbReference type="GeneID" id="8383438"/>
<protein>
    <recommendedName>
        <fullName evidence="3">beta-glucosidase</fullName>
        <ecNumber evidence="3">3.2.1.21</ecNumber>
    </recommendedName>
</protein>
<feature type="domain" description="Fibronectin type III-like" evidence="8">
    <location>
        <begin position="682"/>
        <end position="751"/>
    </location>
</feature>
<dbReference type="Pfam" id="PF14310">
    <property type="entry name" value="Fn3-like"/>
    <property type="match status" value="1"/>
</dbReference>
<evidence type="ECO:0000313" key="9">
    <source>
        <dbReference type="EMBL" id="ACV11339.1"/>
    </source>
</evidence>
<dbReference type="Pfam" id="PF01915">
    <property type="entry name" value="Glyco_hydro_3_C"/>
    <property type="match status" value="1"/>
</dbReference>
<dbReference type="InterPro" id="IPR001764">
    <property type="entry name" value="Glyco_hydro_3_N"/>
</dbReference>
<dbReference type="PANTHER" id="PTHR30620:SF16">
    <property type="entry name" value="LYSOSOMAL BETA GLUCOSIDASE"/>
    <property type="match status" value="1"/>
</dbReference>
<feature type="region of interest" description="Disordered" evidence="7">
    <location>
        <begin position="1"/>
        <end position="26"/>
    </location>
</feature>
<evidence type="ECO:0000256" key="1">
    <source>
        <dbReference type="ARBA" id="ARBA00000448"/>
    </source>
</evidence>
<dbReference type="SUPFAM" id="SSF52279">
    <property type="entry name" value="Beta-D-glucan exohydrolase, C-terminal domain"/>
    <property type="match status" value="1"/>
</dbReference>
<name>C7NMM6_HALUD</name>
<dbReference type="InterPro" id="IPR002772">
    <property type="entry name" value="Glyco_hydro_3_C"/>
</dbReference>
<dbReference type="InterPro" id="IPR051915">
    <property type="entry name" value="Cellulose_Degrad_GH3"/>
</dbReference>
<evidence type="ECO:0000256" key="7">
    <source>
        <dbReference type="SAM" id="MobiDB-lite"/>
    </source>
</evidence>
<evidence type="ECO:0000256" key="6">
    <source>
        <dbReference type="ARBA" id="ARBA00023295"/>
    </source>
</evidence>
<evidence type="ECO:0000256" key="2">
    <source>
        <dbReference type="ARBA" id="ARBA00005336"/>
    </source>
</evidence>
<evidence type="ECO:0000313" key="10">
    <source>
        <dbReference type="Proteomes" id="UP000002071"/>
    </source>
</evidence>
<evidence type="ECO:0000259" key="8">
    <source>
        <dbReference type="SMART" id="SM01217"/>
    </source>
</evidence>
<dbReference type="InterPro" id="IPR017853">
    <property type="entry name" value="GH"/>
</dbReference>
<dbReference type="SUPFAM" id="SSF51445">
    <property type="entry name" value="(Trans)glycosidases"/>
    <property type="match status" value="1"/>
</dbReference>
<dbReference type="EC" id="3.2.1.21" evidence="3"/>
<keyword evidence="4" id="KW-0732">Signal</keyword>
<sequence length="762" mass="82230">MDEDRPTDEDLSMNDDPPYMDSNRSTGDRIEDLLSRMTPAEKVGQLVGTAPTLRPGRETVSGIAEAVTEHHLGAVSPFGHGGSPWETPAECVEVANALQREAIQNTRLGIPVLFYVDADHGHGFVKGTTVFPHNLGMAATRDPALVERAASVTATEVAATGAHQNLNPVADVGREARWGRIYETFGESPSLCASMSAAAVRGYQGDDIGDEGNVIATPKHFPAYSDPVRGEDGSPVDVSEYTLRRVFRPPFEAAIDAGAGSIMPAYNELNGYPVHGSTEYLEGWLRGELDFDGYVVSDWNGINMLHHDHRTARSMDEAVWQATTAGVDVASVGGVEHAERLLDLLESGDLSENRIDESVRRVLEAKFRLGLFEDPYVEADRVEQVGTDDHRAVAREAARESMTLLRNEDEVLPLDASLDSIAVLGPNADNLRNQFGGWSTISEPEPPGTTIREGIERAVPVETTVRYEQGASMTETVDLDAAREAADASEAAVVVVGETGYRHEFHRSETDRGEFPTRSELELPEAQRELLGAVRETGTPTVAVFVAGRPLAMEWTAEHVPAILFAYLPGSEGGNAVADVLFGDADPGGSLPVSIPRSSGHLPTHFDYRPHPHPIEGSPREENPRPPEHPETYDPLFPFGHGLSYAAFEAGELSVSTERVGPEGSLTTTVAVENVSDRGGSTTLHLYGTDEFSSRVTPVRELVGFQRVELAAGEGTEVTFEINLADLGVLTENGERRAEAGSITLSCAGESVEVVVEGRFDR</sequence>
<dbReference type="InterPro" id="IPR036962">
    <property type="entry name" value="Glyco_hydro_3_N_sf"/>
</dbReference>
<evidence type="ECO:0000256" key="5">
    <source>
        <dbReference type="ARBA" id="ARBA00022801"/>
    </source>
</evidence>
<dbReference type="GO" id="GO:0008422">
    <property type="term" value="F:beta-glucosidase activity"/>
    <property type="evidence" value="ECO:0007669"/>
    <property type="project" value="UniProtKB-EC"/>
</dbReference>
<keyword evidence="10" id="KW-1185">Reference proteome</keyword>
<dbReference type="AlphaFoldDB" id="C7NMM6"/>
<evidence type="ECO:0000256" key="4">
    <source>
        <dbReference type="ARBA" id="ARBA00022729"/>
    </source>
</evidence>
<dbReference type="SMART" id="SM01217">
    <property type="entry name" value="Fn3_like"/>
    <property type="match status" value="1"/>
</dbReference>
<dbReference type="PANTHER" id="PTHR30620">
    <property type="entry name" value="PERIPLASMIC BETA-GLUCOSIDASE-RELATED"/>
    <property type="match status" value="1"/>
</dbReference>
<reference evidence="9 10" key="1">
    <citation type="journal article" date="2009" name="Stand. Genomic Sci.">
        <title>Complete genome sequence of Halorhabdus utahensis type strain (AX-2).</title>
        <authorList>
            <person name="Anderson I."/>
            <person name="Tindall B.J."/>
            <person name="Pomrenke H."/>
            <person name="Goker M."/>
            <person name="Lapidus A."/>
            <person name="Nolan M."/>
            <person name="Copeland A."/>
            <person name="Glavina Del Rio T."/>
            <person name="Chen F."/>
            <person name="Tice H."/>
            <person name="Cheng J.F."/>
            <person name="Lucas S."/>
            <person name="Chertkov O."/>
            <person name="Bruce D."/>
            <person name="Brettin T."/>
            <person name="Detter J.C."/>
            <person name="Han C."/>
            <person name="Goodwin L."/>
            <person name="Land M."/>
            <person name="Hauser L."/>
            <person name="Chang Y.J."/>
            <person name="Jeffries C.D."/>
            <person name="Pitluck S."/>
            <person name="Pati A."/>
            <person name="Mavromatis K."/>
            <person name="Ivanova N."/>
            <person name="Ovchinnikova G."/>
            <person name="Chen A."/>
            <person name="Palaniappan K."/>
            <person name="Chain P."/>
            <person name="Rohde M."/>
            <person name="Bristow J."/>
            <person name="Eisen J.A."/>
            <person name="Markowitz V."/>
            <person name="Hugenholtz P."/>
            <person name="Kyrpides N.C."/>
            <person name="Klenk H.P."/>
        </authorList>
    </citation>
    <scope>NUCLEOTIDE SEQUENCE [LARGE SCALE GENOMIC DNA]</scope>
    <source>
        <strain evidence="10">DSM 12940 / JCM 11049 / AX-2</strain>
    </source>
</reference>
<dbReference type="PRINTS" id="PR00133">
    <property type="entry name" value="GLHYDRLASE3"/>
</dbReference>
<feature type="region of interest" description="Disordered" evidence="7">
    <location>
        <begin position="600"/>
        <end position="631"/>
    </location>
</feature>
<evidence type="ECO:0000256" key="3">
    <source>
        <dbReference type="ARBA" id="ARBA00012744"/>
    </source>
</evidence>
<dbReference type="STRING" id="519442.Huta_1163"/>
<feature type="compositionally biased region" description="Basic and acidic residues" evidence="7">
    <location>
        <begin position="604"/>
        <end position="631"/>
    </location>
</feature>
<dbReference type="Gene3D" id="2.60.40.10">
    <property type="entry name" value="Immunoglobulins"/>
    <property type="match status" value="1"/>
</dbReference>
<dbReference type="GO" id="GO:0009251">
    <property type="term" value="P:glucan catabolic process"/>
    <property type="evidence" value="ECO:0007669"/>
    <property type="project" value="TreeGrafter"/>
</dbReference>
<gene>
    <name evidence="9" type="ordered locus">Huta_1163</name>
</gene>
<dbReference type="InterPro" id="IPR036881">
    <property type="entry name" value="Glyco_hydro_3_C_sf"/>
</dbReference>
<dbReference type="InterPro" id="IPR026891">
    <property type="entry name" value="Fn3-like"/>
</dbReference>
<dbReference type="KEGG" id="hut:Huta_1163"/>
<dbReference type="OrthoDB" id="30657at2157"/>
<comment type="catalytic activity">
    <reaction evidence="1">
        <text>Hydrolysis of terminal, non-reducing beta-D-glucosyl residues with release of beta-D-glucose.</text>
        <dbReference type="EC" id="3.2.1.21"/>
    </reaction>
</comment>
<keyword evidence="5 9" id="KW-0378">Hydrolase</keyword>
<dbReference type="RefSeq" id="WP_015788914.1">
    <property type="nucleotide sequence ID" value="NC_013158.1"/>
</dbReference>
<dbReference type="Proteomes" id="UP000002071">
    <property type="component" value="Chromosome"/>
</dbReference>
<dbReference type="CAZy" id="GH3">
    <property type="family name" value="Glycoside Hydrolase Family 3"/>
</dbReference>
<keyword evidence="6" id="KW-0326">Glycosidase</keyword>
<dbReference type="eggNOG" id="arCOG04634">
    <property type="taxonomic scope" value="Archaea"/>
</dbReference>
<accession>C7NMM6</accession>
<dbReference type="Gene3D" id="3.20.20.300">
    <property type="entry name" value="Glycoside hydrolase, family 3, N-terminal domain"/>
    <property type="match status" value="1"/>
</dbReference>
<feature type="compositionally biased region" description="Acidic residues" evidence="7">
    <location>
        <begin position="1"/>
        <end position="13"/>
    </location>
</feature>
<dbReference type="Pfam" id="PF00933">
    <property type="entry name" value="Glyco_hydro_3"/>
    <property type="match status" value="1"/>
</dbReference>
<dbReference type="EMBL" id="CP001687">
    <property type="protein sequence ID" value="ACV11339.1"/>
    <property type="molecule type" value="Genomic_DNA"/>
</dbReference>
<proteinExistence type="inferred from homology"/>
<comment type="similarity">
    <text evidence="2">Belongs to the glycosyl hydrolase 3 family.</text>
</comment>
<organism evidence="9 10">
    <name type="scientific">Halorhabdus utahensis (strain DSM 12940 / JCM 11049 / AX-2)</name>
    <dbReference type="NCBI Taxonomy" id="519442"/>
    <lineage>
        <taxon>Archaea</taxon>
        <taxon>Methanobacteriati</taxon>
        <taxon>Methanobacteriota</taxon>
        <taxon>Stenosarchaea group</taxon>
        <taxon>Halobacteria</taxon>
        <taxon>Halobacteriales</taxon>
        <taxon>Haloarculaceae</taxon>
        <taxon>Halorhabdus</taxon>
    </lineage>
</organism>
<dbReference type="InterPro" id="IPR013783">
    <property type="entry name" value="Ig-like_fold"/>
</dbReference>
<dbReference type="Gene3D" id="3.40.50.1700">
    <property type="entry name" value="Glycoside hydrolase family 3 C-terminal domain"/>
    <property type="match status" value="1"/>
</dbReference>